<dbReference type="Pfam" id="PF13505">
    <property type="entry name" value="OMP_b-brl"/>
    <property type="match status" value="1"/>
</dbReference>
<dbReference type="SUPFAM" id="SSF56925">
    <property type="entry name" value="OMPA-like"/>
    <property type="match status" value="1"/>
</dbReference>
<keyword evidence="1" id="KW-0732">Signal</keyword>
<evidence type="ECO:0000313" key="4">
    <source>
        <dbReference type="Proteomes" id="UP001501476"/>
    </source>
</evidence>
<reference evidence="4" key="1">
    <citation type="journal article" date="2019" name="Int. J. Syst. Evol. Microbiol.">
        <title>The Global Catalogue of Microorganisms (GCM) 10K type strain sequencing project: providing services to taxonomists for standard genome sequencing and annotation.</title>
        <authorList>
            <consortium name="The Broad Institute Genomics Platform"/>
            <consortium name="The Broad Institute Genome Sequencing Center for Infectious Disease"/>
            <person name="Wu L."/>
            <person name="Ma J."/>
        </authorList>
    </citation>
    <scope>NUCLEOTIDE SEQUENCE [LARGE SCALE GENOMIC DNA]</scope>
    <source>
        <strain evidence="4">JCM 6886</strain>
    </source>
</reference>
<comment type="caution">
    <text evidence="3">The sequence shown here is derived from an EMBL/GenBank/DDBJ whole genome shotgun (WGS) entry which is preliminary data.</text>
</comment>
<dbReference type="Gene3D" id="2.40.160.20">
    <property type="match status" value="1"/>
</dbReference>
<sequence>MFSPYLRVDLGYSTTIDDDVRFLDPSEYDTLDMDRDSGERYQIGVGAKLNDFIRADITVSYRDKMTEVGTYLDADGIPNKAINEIDDGAFQTSNWSTILNIYVDPFRAAGLDTGAFSPYLQGGIGWARNKTEDMKFTNAGTLFGDTHNDFAWQIGAGVLYSITDHLKLDLSYRYLDMGEARASNSYTAGGPTFNVGDIDFDLKAHEVLLGLQYQY</sequence>
<accession>A0ABP3DA73</accession>
<dbReference type="Proteomes" id="UP001501476">
    <property type="component" value="Unassembled WGS sequence"/>
</dbReference>
<organism evidence="3 4">
    <name type="scientific">Methylophaga marina</name>
    <dbReference type="NCBI Taxonomy" id="45495"/>
    <lineage>
        <taxon>Bacteria</taxon>
        <taxon>Pseudomonadati</taxon>
        <taxon>Pseudomonadota</taxon>
        <taxon>Gammaproteobacteria</taxon>
        <taxon>Thiotrichales</taxon>
        <taxon>Piscirickettsiaceae</taxon>
        <taxon>Methylophaga</taxon>
    </lineage>
</organism>
<evidence type="ECO:0000256" key="1">
    <source>
        <dbReference type="ARBA" id="ARBA00022729"/>
    </source>
</evidence>
<dbReference type="EMBL" id="BAAADG010000006">
    <property type="protein sequence ID" value="GAA0227213.1"/>
    <property type="molecule type" value="Genomic_DNA"/>
</dbReference>
<evidence type="ECO:0000259" key="2">
    <source>
        <dbReference type="Pfam" id="PF13505"/>
    </source>
</evidence>
<name>A0ABP3DA73_9GAMM</name>
<protein>
    <submittedName>
        <fullName evidence="3">Porin family protein</fullName>
    </submittedName>
</protein>
<dbReference type="InterPro" id="IPR027385">
    <property type="entry name" value="Beta-barrel_OMP"/>
</dbReference>
<evidence type="ECO:0000313" key="3">
    <source>
        <dbReference type="EMBL" id="GAA0227213.1"/>
    </source>
</evidence>
<keyword evidence="4" id="KW-1185">Reference proteome</keyword>
<feature type="domain" description="Outer membrane protein beta-barrel" evidence="2">
    <location>
        <begin position="5"/>
        <end position="213"/>
    </location>
</feature>
<dbReference type="InterPro" id="IPR011250">
    <property type="entry name" value="OMP/PagP_B-barrel"/>
</dbReference>
<gene>
    <name evidence="3" type="ORF">GCM10008964_18290</name>
</gene>
<proteinExistence type="predicted"/>